<protein>
    <submittedName>
        <fullName evidence="1">Uncharacterized protein</fullName>
    </submittedName>
</protein>
<evidence type="ECO:0000313" key="1">
    <source>
        <dbReference type="EMBL" id="DAE21242.1"/>
    </source>
</evidence>
<reference evidence="1" key="1">
    <citation type="journal article" date="2021" name="Proc. Natl. Acad. Sci. U.S.A.">
        <title>A Catalog of Tens of Thousands of Viruses from Human Metagenomes Reveals Hidden Associations with Chronic Diseases.</title>
        <authorList>
            <person name="Tisza M.J."/>
            <person name="Buck C.B."/>
        </authorList>
    </citation>
    <scope>NUCLEOTIDE SEQUENCE</scope>
    <source>
        <strain evidence="1">CtkvU4</strain>
    </source>
</reference>
<sequence length="44" mass="5058">MHNSYISSFYTLTKKHPHNVSAFIVNYCFLSSTTSDMTEIHSCN</sequence>
<accession>A0A8S5QQG1</accession>
<dbReference type="EMBL" id="BK015710">
    <property type="protein sequence ID" value="DAE21242.1"/>
    <property type="molecule type" value="Genomic_DNA"/>
</dbReference>
<organism evidence="1">
    <name type="scientific">Caudovirales sp. ctkvU4</name>
    <dbReference type="NCBI Taxonomy" id="2826783"/>
    <lineage>
        <taxon>Viruses</taxon>
        <taxon>Duplodnaviria</taxon>
        <taxon>Heunggongvirae</taxon>
        <taxon>Uroviricota</taxon>
        <taxon>Caudoviricetes</taxon>
    </lineage>
</organism>
<proteinExistence type="predicted"/>
<name>A0A8S5QQG1_9CAUD</name>